<dbReference type="KEGG" id="osn:115223414"/>
<feature type="domain" description="C2H2-type" evidence="8">
    <location>
        <begin position="299"/>
        <end position="326"/>
    </location>
</feature>
<dbReference type="Pfam" id="PF00096">
    <property type="entry name" value="zf-C2H2"/>
    <property type="match status" value="7"/>
</dbReference>
<keyword evidence="4" id="KW-0862">Zinc</keyword>
<accession>A0A6P7TI25</accession>
<dbReference type="GO" id="GO:0008270">
    <property type="term" value="F:zinc ion binding"/>
    <property type="evidence" value="ECO:0007669"/>
    <property type="project" value="UniProtKB-KW"/>
</dbReference>
<feature type="region of interest" description="Disordered" evidence="7">
    <location>
        <begin position="939"/>
        <end position="1225"/>
    </location>
</feature>
<dbReference type="PANTHER" id="PTHR24393:SF34">
    <property type="entry name" value="PR_SET DOMAIN 13"/>
    <property type="match status" value="1"/>
</dbReference>
<feature type="domain" description="C2H2-type" evidence="8">
    <location>
        <begin position="1520"/>
        <end position="1541"/>
    </location>
</feature>
<feature type="compositionally biased region" description="Low complexity" evidence="7">
    <location>
        <begin position="626"/>
        <end position="637"/>
    </location>
</feature>
<organism evidence="10 11">
    <name type="scientific">Octopus sinensis</name>
    <name type="common">East Asian common octopus</name>
    <dbReference type="NCBI Taxonomy" id="2607531"/>
    <lineage>
        <taxon>Eukaryota</taxon>
        <taxon>Metazoa</taxon>
        <taxon>Spiralia</taxon>
        <taxon>Lophotrochozoa</taxon>
        <taxon>Mollusca</taxon>
        <taxon>Cephalopoda</taxon>
        <taxon>Coleoidea</taxon>
        <taxon>Octopodiformes</taxon>
        <taxon>Octopoda</taxon>
        <taxon>Incirrata</taxon>
        <taxon>Octopodidae</taxon>
        <taxon>Octopus</taxon>
    </lineage>
</organism>
<feature type="domain" description="C2H2-type" evidence="8">
    <location>
        <begin position="340"/>
        <end position="365"/>
    </location>
</feature>
<keyword evidence="1" id="KW-0479">Metal-binding</keyword>
<feature type="domain" description="C2H2-type" evidence="8">
    <location>
        <begin position="1735"/>
        <end position="1763"/>
    </location>
</feature>
<feature type="region of interest" description="Disordered" evidence="7">
    <location>
        <begin position="620"/>
        <end position="639"/>
    </location>
</feature>
<dbReference type="GO" id="GO:0000978">
    <property type="term" value="F:RNA polymerase II cis-regulatory region sequence-specific DNA binding"/>
    <property type="evidence" value="ECO:0007669"/>
    <property type="project" value="TreeGrafter"/>
</dbReference>
<feature type="compositionally biased region" description="Basic and acidic residues" evidence="7">
    <location>
        <begin position="1074"/>
        <end position="1089"/>
    </location>
</feature>
<evidence type="ECO:0000313" key="10">
    <source>
        <dbReference type="Proteomes" id="UP000515154"/>
    </source>
</evidence>
<evidence type="ECO:0000259" key="8">
    <source>
        <dbReference type="PROSITE" id="PS50157"/>
    </source>
</evidence>
<reference evidence="11" key="1">
    <citation type="submission" date="2025-08" db="UniProtKB">
        <authorList>
            <consortium name="RefSeq"/>
        </authorList>
    </citation>
    <scope>IDENTIFICATION</scope>
</reference>
<feature type="domain" description="C2H2-type" evidence="8">
    <location>
        <begin position="1765"/>
        <end position="1792"/>
    </location>
</feature>
<dbReference type="InterPro" id="IPR013087">
    <property type="entry name" value="Znf_C2H2_type"/>
</dbReference>
<dbReference type="Pfam" id="PF12874">
    <property type="entry name" value="zf-met"/>
    <property type="match status" value="1"/>
</dbReference>
<evidence type="ECO:0000259" key="9">
    <source>
        <dbReference type="PROSITE" id="PS50280"/>
    </source>
</evidence>
<feature type="domain" description="C2H2-type" evidence="8">
    <location>
        <begin position="1249"/>
        <end position="1276"/>
    </location>
</feature>
<feature type="domain" description="C2H2-type" evidence="8">
    <location>
        <begin position="1609"/>
        <end position="1636"/>
    </location>
</feature>
<feature type="domain" description="C2H2-type" evidence="8">
    <location>
        <begin position="1793"/>
        <end position="1820"/>
    </location>
</feature>
<feature type="domain" description="C2H2-type" evidence="8">
    <location>
        <begin position="1342"/>
        <end position="1370"/>
    </location>
</feature>
<feature type="compositionally biased region" description="Acidic residues" evidence="7">
    <location>
        <begin position="1208"/>
        <end position="1219"/>
    </location>
</feature>
<evidence type="ECO:0000256" key="6">
    <source>
        <dbReference type="PROSITE-ProRule" id="PRU00042"/>
    </source>
</evidence>
<feature type="domain" description="C2H2-type" evidence="8">
    <location>
        <begin position="1636"/>
        <end position="1654"/>
    </location>
</feature>
<feature type="domain" description="C2H2-type" evidence="8">
    <location>
        <begin position="1580"/>
        <end position="1609"/>
    </location>
</feature>
<dbReference type="InterPro" id="IPR036236">
    <property type="entry name" value="Znf_C2H2_sf"/>
</dbReference>
<dbReference type="PANTHER" id="PTHR24393">
    <property type="entry name" value="ZINC FINGER PROTEIN"/>
    <property type="match status" value="1"/>
</dbReference>
<feature type="compositionally biased region" description="Basic residues" evidence="7">
    <location>
        <begin position="991"/>
        <end position="1013"/>
    </location>
</feature>
<keyword evidence="2" id="KW-0677">Repeat</keyword>
<keyword evidence="10" id="KW-1185">Reference proteome</keyword>
<evidence type="ECO:0000256" key="7">
    <source>
        <dbReference type="SAM" id="MobiDB-lite"/>
    </source>
</evidence>
<dbReference type="InterPro" id="IPR046341">
    <property type="entry name" value="SET_dom_sf"/>
</dbReference>
<dbReference type="PROSITE" id="PS00028">
    <property type="entry name" value="ZINC_FINGER_C2H2_1"/>
    <property type="match status" value="12"/>
</dbReference>
<feature type="compositionally biased region" description="Polar residues" evidence="7">
    <location>
        <begin position="1142"/>
        <end position="1157"/>
    </location>
</feature>
<evidence type="ECO:0000256" key="2">
    <source>
        <dbReference type="ARBA" id="ARBA00022737"/>
    </source>
</evidence>
<dbReference type="Pfam" id="PF21549">
    <property type="entry name" value="PRDM2_PR"/>
    <property type="match status" value="1"/>
</dbReference>
<dbReference type="SMART" id="SM00355">
    <property type="entry name" value="ZnF_C2H2"/>
    <property type="match status" value="22"/>
</dbReference>
<gene>
    <name evidence="11" type="primary">LOC115223414</name>
</gene>
<dbReference type="Pfam" id="PF13912">
    <property type="entry name" value="zf-C2H2_6"/>
    <property type="match status" value="5"/>
</dbReference>
<evidence type="ECO:0000313" key="11">
    <source>
        <dbReference type="RefSeq" id="XP_029649790.1"/>
    </source>
</evidence>
<feature type="compositionally biased region" description="Low complexity" evidence="7">
    <location>
        <begin position="1123"/>
        <end position="1137"/>
    </location>
</feature>
<evidence type="ECO:0000256" key="1">
    <source>
        <dbReference type="ARBA" id="ARBA00022723"/>
    </source>
</evidence>
<feature type="compositionally biased region" description="Low complexity" evidence="7">
    <location>
        <begin position="458"/>
        <end position="467"/>
    </location>
</feature>
<feature type="domain" description="C2H2-type" evidence="8">
    <location>
        <begin position="1706"/>
        <end position="1734"/>
    </location>
</feature>
<feature type="domain" description="C2H2-type" evidence="8">
    <location>
        <begin position="1679"/>
        <end position="1701"/>
    </location>
</feature>
<feature type="compositionally biased region" description="Acidic residues" evidence="7">
    <location>
        <begin position="1181"/>
        <end position="1200"/>
    </location>
</feature>
<feature type="domain" description="C2H2-type" evidence="8">
    <location>
        <begin position="1821"/>
        <end position="1846"/>
    </location>
</feature>
<dbReference type="GO" id="GO:0005634">
    <property type="term" value="C:nucleus"/>
    <property type="evidence" value="ECO:0007669"/>
    <property type="project" value="TreeGrafter"/>
</dbReference>
<dbReference type="FunFam" id="3.30.160.60:FF:000100">
    <property type="entry name" value="Zinc finger 45-like"/>
    <property type="match status" value="1"/>
</dbReference>
<feature type="compositionally biased region" description="Low complexity" evidence="7">
    <location>
        <begin position="1033"/>
        <end position="1048"/>
    </location>
</feature>
<feature type="domain" description="C2H2-type" evidence="8">
    <location>
        <begin position="1494"/>
        <end position="1521"/>
    </location>
</feature>
<feature type="compositionally biased region" description="Basic and acidic residues" evidence="7">
    <location>
        <begin position="1164"/>
        <end position="1180"/>
    </location>
</feature>
<keyword evidence="3 6" id="KW-0863">Zinc-finger</keyword>
<dbReference type="GO" id="GO:0001228">
    <property type="term" value="F:DNA-binding transcription activator activity, RNA polymerase II-specific"/>
    <property type="evidence" value="ECO:0007669"/>
    <property type="project" value="TreeGrafter"/>
</dbReference>
<feature type="region of interest" description="Disordered" evidence="7">
    <location>
        <begin position="1893"/>
        <end position="1925"/>
    </location>
</feature>
<feature type="region of interest" description="Disordered" evidence="7">
    <location>
        <begin position="883"/>
        <end position="912"/>
    </location>
</feature>
<feature type="domain" description="SET" evidence="9">
    <location>
        <begin position="113"/>
        <end position="214"/>
    </location>
</feature>
<protein>
    <submittedName>
        <fullName evidence="11">Uncharacterized protein LOC115223414</fullName>
    </submittedName>
</protein>
<dbReference type="Proteomes" id="UP000515154">
    <property type="component" value="Linkage group LG23"/>
</dbReference>
<evidence type="ECO:0000256" key="3">
    <source>
        <dbReference type="ARBA" id="ARBA00022771"/>
    </source>
</evidence>
<dbReference type="Gene3D" id="2.170.270.10">
    <property type="entry name" value="SET domain"/>
    <property type="match status" value="1"/>
</dbReference>
<sequence>MEENESPEEKPTIICASQDEVTAAVSALGGATTATAVVTEAAESVTVATVSDAATATTLFLDLYAGCDVCGGDHLTEECPELGLNTPVGEFKVMSKARLTLPSNLMLLEHIDSSLTVVAQHVIPAKTQFGPFEARRTTQDLDTDNIFILKILSKDGAVVSLDTSNENDCNWMCLVQCAQNEEEQNCIAYQLGTNIFYNSIRTIQEGEQLKVWYALHYAKKLGKPVKPCKDYKVMVSLLTEKDSNTDEITSEATVAILQHQATEVVSVSEESLERMQTDCDKLYRNHILSLIQSEEIKEYKCSKCENVFNSQVDLAKHLRAHLVPNSNPRGGKTRSRKSKFHCSVCNIGFVNRSNYQRHMKKHKGQILRCVECGYRSYRLDVMWNHLFSKHSKVKLQGSKGNLFEYEDQTSEDLANSLDKGSSDDHENDEEEEVAAAVGSNDGGESYSELTEVKTQSYNSNSSGNNNNNDDDDDNNNNNNNDSNIHEINNTEDAKETIVISSESVEESKVNEVADSSNKVAICQANFCNFGNSTESTNLILDKNLAELVEKSLDVGKNEDIGTQCKKPDITKIALLEAKISLEDSDLDYKDKESYQHVSEVTVSEAFERLDSMYVKTVSNTDYIPEGSGDNNSNNSSDEQNIAAGSSTVQVVHVENTHESISEMYKNMIGMSQSQEEKIADTIKCENYLVETVKEIDMSAHTEDDKSIIIPTIIEETVVCDKSVIDVNTESVVSKNSVVEESNDGEKFEVAVSVVEENSAEKCLQESVVNQEFVVKEAEITGEEVEERLLVDKAVQHSPVDESMLDDTTTVVTDEVDTKANENSLVMESQSFEIVQLDANVVSVLAKEEKNDDDTSCVTAAEEMDTHCKESTSEEPVTIKLVEEDVSHDSETKSTSAIEDGDDGKLGKLDGSSETTENKVNKLVEFVDYVVADVAWLNKDEGEGESEENKATPEQVTAKSSESCQPTVVSDVTDKSNGAAEASTTKEEPLKKTRGPGRPRKRTRQALHLGRKPKASSDSDKSQSELSTPKKVKTSTSQSPVQAASPSQSLARVLPTRRLKGIRTTGNKAIDEEEPSKVAKPEKPLEKKVLQETVKVPGATRRRGRPPKALQTQATTPANSNTAVSLVSSKNTSNTTSVAIKAKTSQEQSPSKSKTSQKADLVNSDSEKTPVTDDESSKNLADDDTDDILGEDECEEGEVLESDFKDSDTANEDNQDDSSDSPESRRKCKILAKDNGIDILIDKTDDVILYACCVCGKRFTNIKYLKLHAPAHTDRFRCDLCCKRFTRKESLMKHRCDSNANSTVLQTGDNADDRVSFTQDDSELSTSQLEPGEKPATAPADHWKCDRCKRKFSQRHLLVSHACSSNKGEENENALHQCDICEQSFRTVKYLFRHLAMHTDIFKCEQCGRCFSRKDSMQKHILRCDPARAAAENIHSCHNCGRTFSTKLGLENHLLRCFSLHCFKCRRSFAVEEALKEHECTPLAEESSKENDNKLMCRVCKKTFSNLQHLNNHEATHTTTYECDICLKGFNRNEELNWHKRLCMSQAIIKREGFVACGQCEAKFTDAKEYRDHFQKHTHPFDCSRCGKRFVKRGSLQTHSCHKLLDGDEARCEICLKTFRSDKYLSRHQIIHGEPQFKCEVCNKMFYRKDYLNDHSCRLPDGTLVRVVRRHNQVYIHDNLICHLCGKSFVTVSNLNKHLKCHGEKTCECDICGKRFHYITYLKEHKASVHENKYQHQCAECGKIVKTKTSLVSHMRQFHSDAPPKYTCKTCGKEFRQKGNMKTHMFSHSQEKHFACSYCDKKFKYPDQLNRHRLEHTMTNKLMCEYCGKKFVKSYELRKHTQIFHSGLMYVCDCCNAKCGHRHTLIRHYRKKHPERLHKLKELNFLGNLRKQVDRSQKNSMKSESHLTVKSTDINNEEDNSENGNKEEETIITLGADTSIAVSTTDGVLPRMAAEALHSLSNAVFTGQGDSIRVPEIHPTVVEEDGHTVVILQFVNQTEEGEEETVICGQEVETAVAEATKVI</sequence>
<dbReference type="InterPro" id="IPR001214">
    <property type="entry name" value="SET_dom"/>
</dbReference>
<dbReference type="RefSeq" id="XP_029649790.1">
    <property type="nucleotide sequence ID" value="XM_029793930.2"/>
</dbReference>
<proteinExistence type="predicted"/>
<evidence type="ECO:0000256" key="5">
    <source>
        <dbReference type="ARBA" id="ARBA00023242"/>
    </source>
</evidence>
<feature type="region of interest" description="Disordered" evidence="7">
    <location>
        <begin position="409"/>
        <end position="493"/>
    </location>
</feature>
<feature type="compositionally biased region" description="Basic and acidic residues" evidence="7">
    <location>
        <begin position="1893"/>
        <end position="1906"/>
    </location>
</feature>
<dbReference type="PROSITE" id="PS50280">
    <property type="entry name" value="SET"/>
    <property type="match status" value="1"/>
</dbReference>
<feature type="domain" description="C2H2-type" evidence="8">
    <location>
        <begin position="1275"/>
        <end position="1310"/>
    </location>
</feature>
<dbReference type="PROSITE" id="PS50157">
    <property type="entry name" value="ZINC_FINGER_C2H2_2"/>
    <property type="match status" value="19"/>
</dbReference>
<dbReference type="Gene3D" id="3.30.160.60">
    <property type="entry name" value="Classic Zinc Finger"/>
    <property type="match status" value="11"/>
</dbReference>
<feature type="compositionally biased region" description="Polar residues" evidence="7">
    <location>
        <begin position="1109"/>
        <end position="1122"/>
    </location>
</feature>
<feature type="domain" description="C2H2-type" evidence="8">
    <location>
        <begin position="1434"/>
        <end position="1460"/>
    </location>
</feature>
<dbReference type="SUPFAM" id="SSF57667">
    <property type="entry name" value="beta-beta-alpha zinc fingers"/>
    <property type="match status" value="10"/>
</dbReference>
<evidence type="ECO:0000256" key="4">
    <source>
        <dbReference type="ARBA" id="ARBA00022833"/>
    </source>
</evidence>
<feature type="domain" description="C2H2-type" evidence="8">
    <location>
        <begin position="1401"/>
        <end position="1419"/>
    </location>
</feature>
<feature type="compositionally biased region" description="Polar residues" evidence="7">
    <location>
        <begin position="951"/>
        <end position="969"/>
    </location>
</feature>
<keyword evidence="5" id="KW-0539">Nucleus</keyword>
<name>A0A6P7TI25_9MOLL</name>
<feature type="domain" description="C2H2-type" evidence="8">
    <location>
        <begin position="1375"/>
        <end position="1398"/>
    </location>
</feature>